<dbReference type="SUPFAM" id="SSF52833">
    <property type="entry name" value="Thioredoxin-like"/>
    <property type="match status" value="1"/>
</dbReference>
<dbReference type="Proteomes" id="UP001177595">
    <property type="component" value="Plasmid paPv1"/>
</dbReference>
<dbReference type="RefSeq" id="WP_280626445.1">
    <property type="nucleotide sequence ID" value="NZ_CP123505.1"/>
</dbReference>
<gene>
    <name evidence="1" type="ORF">QE210_18045</name>
    <name evidence="2" type="ORF">QE258_26345</name>
</gene>
<protein>
    <submittedName>
        <fullName evidence="1">Thioredoxin domain-containing protein</fullName>
    </submittedName>
</protein>
<organism evidence="1 4">
    <name type="scientific">Arsenophonus nasoniae</name>
    <name type="common">son-killer infecting Nasonia vitripennis</name>
    <dbReference type="NCBI Taxonomy" id="638"/>
    <lineage>
        <taxon>Bacteria</taxon>
        <taxon>Pseudomonadati</taxon>
        <taxon>Pseudomonadota</taxon>
        <taxon>Gammaproteobacteria</taxon>
        <taxon>Enterobacterales</taxon>
        <taxon>Morganellaceae</taxon>
        <taxon>Arsenophonus</taxon>
    </lineage>
</organism>
<evidence type="ECO:0000313" key="4">
    <source>
        <dbReference type="Proteomes" id="UP001177595"/>
    </source>
</evidence>
<proteinExistence type="predicted"/>
<dbReference type="Gene3D" id="3.40.30.10">
    <property type="entry name" value="Glutaredoxin"/>
    <property type="match status" value="1"/>
</dbReference>
<geneLocation type="plasmid" evidence="1 4">
    <name>paPv1</name>
</geneLocation>
<dbReference type="AlphaFoldDB" id="A0AA95KBI1"/>
<reference evidence="1" key="1">
    <citation type="submission" date="2023-04" db="EMBL/GenBank/DDBJ databases">
        <title>Genome dynamics across the evolutionary transition to endosymbiosis.</title>
        <authorList>
            <person name="Siozios S."/>
            <person name="Nadal-Jimenez P."/>
            <person name="Azagi T."/>
            <person name="Sprong H."/>
            <person name="Frost C.L."/>
            <person name="Parratt S.R."/>
            <person name="Taylor G."/>
            <person name="Brettell L."/>
            <person name="Lew K.C."/>
            <person name="Croft L."/>
            <person name="King K.C."/>
            <person name="Brockhurst M.A."/>
            <person name="Hypsa V."/>
            <person name="Novakova E."/>
            <person name="Darby A.C."/>
            <person name="Hurst G.D.D."/>
        </authorList>
    </citation>
    <scope>NUCLEOTIDE SEQUENCE</scope>
    <source>
        <strain evidence="2">ANv_CAN</strain>
        <strain evidence="1">APv</strain>
        <plasmid evidence="2">paNv_CAN9</plasmid>
        <plasmid evidence="1">paPv1</plasmid>
    </source>
</reference>
<keyword evidence="1" id="KW-0614">Plasmid</keyword>
<dbReference type="EMBL" id="CP123532">
    <property type="protein sequence ID" value="WGM08832.1"/>
    <property type="molecule type" value="Genomic_DNA"/>
</dbReference>
<evidence type="ECO:0000313" key="2">
    <source>
        <dbReference type="EMBL" id="WGM08832.1"/>
    </source>
</evidence>
<evidence type="ECO:0000313" key="3">
    <source>
        <dbReference type="Proteomes" id="UP001177592"/>
    </source>
</evidence>
<dbReference type="Proteomes" id="UP001177592">
    <property type="component" value="Plasmid paNv_CAN9"/>
</dbReference>
<dbReference type="InterPro" id="IPR036249">
    <property type="entry name" value="Thioredoxin-like_sf"/>
</dbReference>
<evidence type="ECO:0000313" key="1">
    <source>
        <dbReference type="EMBL" id="WGM03306.1"/>
    </source>
</evidence>
<sequence length="226" mass="24848">MKLQNTQNGEENMKRHLTIGVVMGAFLLPIISLAEELTGLENLKMLGEYYDSDKGDITPVVNPAGKVRVMVLYQYQCADCAKMAPMILKLAKNHPEIRFVFKNLPDESKQSLLAAQAELMVWLNGGEGAFLNYYADLFNGMSIDESVRKNGFPLLDKESELRGFQHANAKLAKTTGFFAEQLNIQTLPALIIASAENPVARNNSILTGVVDEKTLLAAVEKAKGGE</sequence>
<name>A0AA95KBI1_9GAMM</name>
<accession>A0AA95KBI1</accession>
<geneLocation type="plasmid" evidence="2 3">
    <name>paNv_CAN9</name>
</geneLocation>
<keyword evidence="3" id="KW-1185">Reference proteome</keyword>
<dbReference type="EMBL" id="CP123505">
    <property type="protein sequence ID" value="WGM03306.1"/>
    <property type="molecule type" value="Genomic_DNA"/>
</dbReference>